<comment type="caution">
    <text evidence="2">The sequence shown here is derived from an EMBL/GenBank/DDBJ whole genome shotgun (WGS) entry which is preliminary data.</text>
</comment>
<evidence type="ECO:0000313" key="3">
    <source>
        <dbReference type="Proteomes" id="UP000672934"/>
    </source>
</evidence>
<keyword evidence="3" id="KW-1185">Reference proteome</keyword>
<keyword evidence="2" id="KW-0808">Transferase</keyword>
<protein>
    <submittedName>
        <fullName evidence="2">Regulator of nucleoside diphosphate kinase</fullName>
    </submittedName>
</protein>
<dbReference type="GO" id="GO:0003677">
    <property type="term" value="F:DNA binding"/>
    <property type="evidence" value="ECO:0007669"/>
    <property type="project" value="InterPro"/>
</dbReference>
<dbReference type="InterPro" id="IPR001437">
    <property type="entry name" value="Tscrpt_elong_fac_GreA/B_C"/>
</dbReference>
<dbReference type="NCBIfam" id="NF004396">
    <property type="entry name" value="PRK05753.1"/>
    <property type="match status" value="1"/>
</dbReference>
<evidence type="ECO:0000313" key="2">
    <source>
        <dbReference type="EMBL" id="CAG2132982.1"/>
    </source>
</evidence>
<dbReference type="GO" id="GO:0070063">
    <property type="term" value="F:RNA polymerase binding"/>
    <property type="evidence" value="ECO:0007669"/>
    <property type="project" value="InterPro"/>
</dbReference>
<reference evidence="2" key="1">
    <citation type="submission" date="2021-03" db="EMBL/GenBank/DDBJ databases">
        <authorList>
            <person name="Peeters C."/>
        </authorList>
    </citation>
    <scope>NUCLEOTIDE SEQUENCE</scope>
    <source>
        <strain evidence="2">LMG 31506</strain>
    </source>
</reference>
<feature type="domain" description="Transcription elongation factor GreA/GreB C-terminal" evidence="1">
    <location>
        <begin position="53"/>
        <end position="128"/>
    </location>
</feature>
<dbReference type="EMBL" id="CAJPUY010000003">
    <property type="protein sequence ID" value="CAG2132982.1"/>
    <property type="molecule type" value="Genomic_DNA"/>
</dbReference>
<dbReference type="PANTHER" id="PTHR30437:SF5">
    <property type="entry name" value="REGULATOR OF NUCLEOSIDE DIPHOSPHATE KINASE"/>
    <property type="match status" value="1"/>
</dbReference>
<dbReference type="SUPFAM" id="SSF54534">
    <property type="entry name" value="FKBP-like"/>
    <property type="match status" value="1"/>
</dbReference>
<sequence>MTATNPTATTLYLTELDVTRLERMASRPGAGQMADMLDALLARAAIVAPQEIPTDVVTMNSRLVCALQGDPAPRQWTLVYPDEADFDAGRLSVLSPVGQALLGARAGQTVSYRMPDGREQHVTITGITFQPEASGQYTL</sequence>
<dbReference type="Gene3D" id="3.10.50.30">
    <property type="entry name" value="Transcription elongation factor, GreA/GreB, C-terminal domain"/>
    <property type="match status" value="1"/>
</dbReference>
<proteinExistence type="predicted"/>
<dbReference type="GO" id="GO:0006354">
    <property type="term" value="P:DNA-templated transcription elongation"/>
    <property type="evidence" value="ECO:0007669"/>
    <property type="project" value="TreeGrafter"/>
</dbReference>
<dbReference type="GO" id="GO:0032784">
    <property type="term" value="P:regulation of DNA-templated transcription elongation"/>
    <property type="evidence" value="ECO:0007669"/>
    <property type="project" value="InterPro"/>
</dbReference>
<evidence type="ECO:0000259" key="1">
    <source>
        <dbReference type="Pfam" id="PF01272"/>
    </source>
</evidence>
<dbReference type="RefSeq" id="WP_211946130.1">
    <property type="nucleotide sequence ID" value="NZ_CAJPUY010000003.1"/>
</dbReference>
<accession>A0A916N2Y7</accession>
<dbReference type="GO" id="GO:0016301">
    <property type="term" value="F:kinase activity"/>
    <property type="evidence" value="ECO:0007669"/>
    <property type="project" value="UniProtKB-KW"/>
</dbReference>
<gene>
    <name evidence="2" type="primary">rnk</name>
    <name evidence="2" type="ORF">LMG31506_01133</name>
</gene>
<dbReference type="InterPro" id="IPR023459">
    <property type="entry name" value="Tscrpt_elong_fac_GreA/B_fam"/>
</dbReference>
<name>A0A916N2Y7_9BURK</name>
<dbReference type="AlphaFoldDB" id="A0A916N2Y7"/>
<dbReference type="PANTHER" id="PTHR30437">
    <property type="entry name" value="TRANSCRIPTION ELONGATION FACTOR GREA"/>
    <property type="match status" value="1"/>
</dbReference>
<organism evidence="2 3">
    <name type="scientific">Cupriavidus yeoncheonensis</name>
    <dbReference type="NCBI Taxonomy" id="1462994"/>
    <lineage>
        <taxon>Bacteria</taxon>
        <taxon>Pseudomonadati</taxon>
        <taxon>Pseudomonadota</taxon>
        <taxon>Betaproteobacteria</taxon>
        <taxon>Burkholderiales</taxon>
        <taxon>Burkholderiaceae</taxon>
        <taxon>Cupriavidus</taxon>
    </lineage>
</organism>
<dbReference type="Pfam" id="PF01272">
    <property type="entry name" value="GreA_GreB"/>
    <property type="match status" value="1"/>
</dbReference>
<dbReference type="InterPro" id="IPR036953">
    <property type="entry name" value="GreA/GreB_C_sf"/>
</dbReference>
<dbReference type="Proteomes" id="UP000672934">
    <property type="component" value="Unassembled WGS sequence"/>
</dbReference>
<keyword evidence="2" id="KW-0418">Kinase</keyword>